<feature type="region of interest" description="Disordered" evidence="1">
    <location>
        <begin position="1938"/>
        <end position="2046"/>
    </location>
</feature>
<feature type="region of interest" description="Disordered" evidence="1">
    <location>
        <begin position="1528"/>
        <end position="1556"/>
    </location>
</feature>
<gene>
    <name evidence="3" type="ORF">EPR50_G00149380</name>
</gene>
<dbReference type="Proteomes" id="UP000295070">
    <property type="component" value="Chromosome 14"/>
</dbReference>
<feature type="region of interest" description="Disordered" evidence="1">
    <location>
        <begin position="1601"/>
        <end position="1622"/>
    </location>
</feature>
<feature type="region of interest" description="Disordered" evidence="1">
    <location>
        <begin position="1312"/>
        <end position="1341"/>
    </location>
</feature>
<dbReference type="InterPro" id="IPR013087">
    <property type="entry name" value="Znf_C2H2_type"/>
</dbReference>
<feature type="region of interest" description="Disordered" evidence="1">
    <location>
        <begin position="2182"/>
        <end position="2212"/>
    </location>
</feature>
<feature type="compositionally biased region" description="Polar residues" evidence="1">
    <location>
        <begin position="749"/>
        <end position="760"/>
    </location>
</feature>
<protein>
    <recommendedName>
        <fullName evidence="2">C2H2-type domain-containing protein</fullName>
    </recommendedName>
</protein>
<organism evidence="3 4">
    <name type="scientific">Perca flavescens</name>
    <name type="common">American yellow perch</name>
    <name type="synonym">Morone flavescens</name>
    <dbReference type="NCBI Taxonomy" id="8167"/>
    <lineage>
        <taxon>Eukaryota</taxon>
        <taxon>Metazoa</taxon>
        <taxon>Chordata</taxon>
        <taxon>Craniata</taxon>
        <taxon>Vertebrata</taxon>
        <taxon>Euteleostomi</taxon>
        <taxon>Actinopterygii</taxon>
        <taxon>Neopterygii</taxon>
        <taxon>Teleostei</taxon>
        <taxon>Neoteleostei</taxon>
        <taxon>Acanthomorphata</taxon>
        <taxon>Eupercaria</taxon>
        <taxon>Perciformes</taxon>
        <taxon>Percoidei</taxon>
        <taxon>Percidae</taxon>
        <taxon>Percinae</taxon>
        <taxon>Perca</taxon>
    </lineage>
</organism>
<dbReference type="SMART" id="SM00355">
    <property type="entry name" value="ZnF_C2H2"/>
    <property type="match status" value="7"/>
</dbReference>
<dbReference type="PROSITE" id="PS00028">
    <property type="entry name" value="ZINC_FINGER_C2H2_1"/>
    <property type="match status" value="2"/>
</dbReference>
<feature type="compositionally biased region" description="Basic and acidic residues" evidence="1">
    <location>
        <begin position="1604"/>
        <end position="1622"/>
    </location>
</feature>
<reference evidence="3 4" key="1">
    <citation type="submission" date="2019-01" db="EMBL/GenBank/DDBJ databases">
        <title>A chromosome-scale genome assembly of the yellow perch, Perca flavescens.</title>
        <authorList>
            <person name="Feron R."/>
            <person name="Morvezen R."/>
            <person name="Bestin A."/>
            <person name="Haffray P."/>
            <person name="Klopp C."/>
            <person name="Zahm M."/>
            <person name="Cabau C."/>
            <person name="Roques C."/>
            <person name="Donnadieu C."/>
            <person name="Bouchez O."/>
            <person name="Christie M."/>
            <person name="Larson W."/>
            <person name="Guiguen Y."/>
        </authorList>
    </citation>
    <scope>NUCLEOTIDE SEQUENCE [LARGE SCALE GENOMIC DNA]</scope>
    <source>
        <strain evidence="3">YP-PL-M2</strain>
        <tissue evidence="3">Blood</tissue>
    </source>
</reference>
<feature type="region of interest" description="Disordered" evidence="1">
    <location>
        <begin position="2071"/>
        <end position="2105"/>
    </location>
</feature>
<feature type="compositionally biased region" description="Basic and acidic residues" evidence="1">
    <location>
        <begin position="817"/>
        <end position="828"/>
    </location>
</feature>
<feature type="compositionally biased region" description="Basic residues" evidence="1">
    <location>
        <begin position="1973"/>
        <end position="1983"/>
    </location>
</feature>
<comment type="caution">
    <text evidence="3">The sequence shown here is derived from an EMBL/GenBank/DDBJ whole genome shotgun (WGS) entry which is preliminary data.</text>
</comment>
<evidence type="ECO:0000259" key="2">
    <source>
        <dbReference type="PROSITE" id="PS00028"/>
    </source>
</evidence>
<proteinExistence type="predicted"/>
<evidence type="ECO:0000256" key="1">
    <source>
        <dbReference type="SAM" id="MobiDB-lite"/>
    </source>
</evidence>
<feature type="domain" description="C2H2-type" evidence="2">
    <location>
        <begin position="8"/>
        <end position="30"/>
    </location>
</feature>
<feature type="region of interest" description="Disordered" evidence="1">
    <location>
        <begin position="801"/>
        <end position="828"/>
    </location>
</feature>
<feature type="compositionally biased region" description="Polar residues" evidence="1">
    <location>
        <begin position="2191"/>
        <end position="2212"/>
    </location>
</feature>
<evidence type="ECO:0000313" key="4">
    <source>
        <dbReference type="Proteomes" id="UP000295070"/>
    </source>
</evidence>
<feature type="region of interest" description="Disordered" evidence="1">
    <location>
        <begin position="876"/>
        <end position="910"/>
    </location>
</feature>
<accession>A0A484CKB0</accession>
<sequence>MEQTSLGCQVCLTKYNKVFDLKKHVHSSLHRQKMAEVFQKDMFKGRDTFRGLGFFPYLVMIHPRARHDIKQPVIGLSLMTLCFSPETETHFYLCHVCGEKRPPDMIIHHLSSSDHFRNYFNYTNPNMLNFGWIPSMDSRIFLRPQVMKEVKKRGHGQLQLLDLPEDLLNRLERSTYTEVMHTLCENDKLLKLLEVTKPKRTMIQTYQRDRNRKHPLLGMQHLVECICVGPTEKRYYLCSLCNLPLAAHMIIKHVLSFDHIFCYFRAWHPSTLLAKESYMDYNTFAPMLLNFAKQTEEIHSTSNTDMKQVSLEPAKFTSVNFASYAQALKALESIRKENNESGLITSVKPGNKLVYRDASVQSAALSYKLRCQNCSMSFDDISHYSSHLSESIHKEMFTKLFGEGVDAYFQGSKINLGLYLEYLKKRSGQNQPVIGVPLVVTCISTPLQEEPIYVCFACEDCFPQSFLRQHFVSPKHLIHTLLYQNPWRLPFAWEKPLDVEVLRTMAWEEEREKGLNQMTLKVFDIPHKVFQSVIRLSYSKVMERLDLHHTHLKCEVPQRETYSKLQQNERFPLLGCQFVVRHDVCVKRNRLTEVGFLCLLCERRLLDDEYYAHVFSREHVATFLDRFHPGSQNSSTDAETLLDLAKQATRFHSISHIQVIKLKKPIWEPCSYSKATFILAAAAKRDNVYYKPQIMPKKKLVPRKTLKDVDKDSQNNSRMMEGGEKTCQRCTENSEVTLKKISVEVGAEVTNTDGVESSTPSEKESEQRREVFSKTSSEEIKNAGSETCQEIKVKIEDLKEKIEDPKMREPSGQTLESCKDTDKNSRTDGKDALTQLIQKRKISQDTCPVENAKQEMSHKRQRLTFKDDAFCKEPQNLPSYEHEEVTTADKGDSGKQSHETAKDKASSSVNHQQDQLWKYVKRKSRDPVVGLSALLECHCNERDPIYFCECCSLKIKEKDIIAHVTGPYHQKSYLVGLQRLPPPPLIHQREEIRRLAASFEQENGYGEAQVVDLDEEIYNNLSKQSFESTMQTVKALQDQQHGGRELPVDTSVTLDAENELCQVVKMEINEAGTPLTVSRSSEVKTELTSNTTVGPLKKSTTSKLWGPSQTTANLDSAANNSTITMTAISKLPVKSSNSTPDTTKFSKPISKLSAAPYSCTTVTNKLRQTANESTATTCKCTASSSNPSATISSTTSTTKSATLSKPPERTGAAAKVPGTSYKVATASNMESTVLPEAACKTAPVSKMENVSKKSENASITVVASQITMKSVAPARMTKPSVQCENTQASVKAAPIRNSVGSTVNVASKIHKSKAPAAPHLHARSENNNPLHTSASKTKLKETSPRVGLDQLIVVRCGERKRVYCQLCSVVLTSSSHPMEFTHQFNYVKKQHPGWNATKDKSIELRSKLAKIVSHLAEVEKDVGSPSNKEVEVKIEEYKELADLPVVEAIERLKEKLELRDSQVLSPPTAGTAQVLRPQFPSASPYEASSPDDGMYMQQEEKRSDNQSEQEKKHELKALLIQIPEIESSSKEEETLAVSQSDRAQSVKSSEPEANDTISDQLHSWPILNKNEPNPSVHDAGIAAVQMQKTQGAADSTGKFAQTFDPEKRQQQERSDPKLQDTRKVLEGSQETSLVKFFNQNPPSYATTVNTQQQNQLRTSEKAECVSKHSQGKSAWSCSNLSTFLRVLKYDLEPIIGLGSVWECRGIKQNSFYLCESCRETLSFGDICQHMRSNEHKLKCTMHVFQWRHYPLDLHFWLEEDLHQWMKLELLKEVAQMLSEQERYNKIDAQVIIMREDLYEYVRTASFDEAIKVVQKITKSLPICTLQQKDQQPEARQSPEESLPMKMQPAQAPETGHGGTGSGARHKTEKHNLEETVGDLDGVKQSTVLSRLDVTSVSSKPASVISRIPGAGACLSLQEQPEPRHPVSQHQRPFPELQVKQAEVHSESPSSSIVSPKTSQTQSVSPRDKYLPTSKKKKRTKKEKSKGPTVGSVETLARSFPSNPQHEDPFSHSNPQVASESTSVNPPATSTLLSSKDKDTGPGFDEQDTSIVDWAEFTRLMALVREKKSEKNMSSCTSTPGYGETTTSCANNSSESGMERRWDPESVPTKMAKITTRWDVKWHPSCANSVEKFSTAAPVILGNENQLCTPNANNSSLEGSVSTGGDLLLGATEANAVGTMLPFASTADPSGPQRQKSVDAQSTSENTRQLNPSSIYCEITRDNPRTIPQPRDCTETDNTGVRQLPINTIVTVRQTPHQQQFMVGYNGQADHTEVNGGNRVTRIVSPAGTVSLSDASGGYGQCSQMAYVINGQSGYFSSEAVGSYTTPNNPPVYSGSSYLCEGQSTREFYPSQIYPEQEANHFRLQSTGHGIAPPPLGMQQQWLLQQQYSSWTSSNFPGCWTWQSDQ</sequence>
<feature type="compositionally biased region" description="Polar residues" evidence="1">
    <location>
        <begin position="1325"/>
        <end position="1336"/>
    </location>
</feature>
<feature type="compositionally biased region" description="Basic and acidic residues" evidence="1">
    <location>
        <begin position="761"/>
        <end position="781"/>
    </location>
</feature>
<feature type="compositionally biased region" description="Polar residues" evidence="1">
    <location>
        <begin position="1536"/>
        <end position="1548"/>
    </location>
</feature>
<feature type="region of interest" description="Disordered" evidence="1">
    <location>
        <begin position="1463"/>
        <end position="1512"/>
    </location>
</feature>
<feature type="compositionally biased region" description="Low complexity" evidence="1">
    <location>
        <begin position="1173"/>
        <end position="1204"/>
    </location>
</feature>
<keyword evidence="4" id="KW-1185">Reference proteome</keyword>
<dbReference type="EMBL" id="SCKG01000014">
    <property type="protein sequence ID" value="TDH04231.1"/>
    <property type="molecule type" value="Genomic_DNA"/>
</dbReference>
<feature type="compositionally biased region" description="Polar residues" evidence="1">
    <location>
        <begin position="2071"/>
        <end position="2095"/>
    </location>
</feature>
<evidence type="ECO:0000313" key="3">
    <source>
        <dbReference type="EMBL" id="TDH04231.1"/>
    </source>
</evidence>
<feature type="compositionally biased region" description="Polar residues" evidence="1">
    <location>
        <begin position="2010"/>
        <end position="2033"/>
    </location>
</feature>
<feature type="region of interest" description="Disordered" evidence="1">
    <location>
        <begin position="1077"/>
        <end position="1113"/>
    </location>
</feature>
<feature type="region of interest" description="Disordered" evidence="1">
    <location>
        <begin position="749"/>
        <end position="785"/>
    </location>
</feature>
<feature type="domain" description="C2H2-type" evidence="2">
    <location>
        <begin position="371"/>
        <end position="393"/>
    </location>
</feature>
<feature type="compositionally biased region" description="Low complexity" evidence="1">
    <location>
        <begin position="1946"/>
        <end position="1958"/>
    </location>
</feature>
<feature type="region of interest" description="Disordered" evidence="1">
    <location>
        <begin position="1173"/>
        <end position="1215"/>
    </location>
</feature>
<feature type="region of interest" description="Disordered" evidence="1">
    <location>
        <begin position="1826"/>
        <end position="1867"/>
    </location>
</feature>
<feature type="compositionally biased region" description="Basic and acidic residues" evidence="1">
    <location>
        <begin position="1498"/>
        <end position="1512"/>
    </location>
</feature>
<dbReference type="STRING" id="8167.A0A484CKB0"/>
<feature type="compositionally biased region" description="Basic and acidic residues" evidence="1">
    <location>
        <begin position="880"/>
        <end position="905"/>
    </location>
</feature>
<name>A0A484CKB0_PERFV</name>
<feature type="region of interest" description="Disordered" evidence="1">
    <location>
        <begin position="707"/>
        <end position="728"/>
    </location>
</feature>